<dbReference type="InterPro" id="IPR031325">
    <property type="entry name" value="RHS_repeat"/>
</dbReference>
<evidence type="ECO:0000256" key="3">
    <source>
        <dbReference type="SAM" id="Phobius"/>
    </source>
</evidence>
<comment type="caution">
    <text evidence="5">The sequence shown here is derived from an EMBL/GenBank/DDBJ whole genome shotgun (WGS) entry which is preliminary data.</text>
</comment>
<dbReference type="RefSeq" id="WP_198747653.1">
    <property type="nucleotide sequence ID" value="NZ_JAEHTE010000021.1"/>
</dbReference>
<feature type="domain" description="Teneurin-like YD-shell" evidence="4">
    <location>
        <begin position="1167"/>
        <end position="1270"/>
    </location>
</feature>
<evidence type="ECO:0000256" key="2">
    <source>
        <dbReference type="SAM" id="MobiDB-lite"/>
    </source>
</evidence>
<protein>
    <recommendedName>
        <fullName evidence="4">Teneurin-like YD-shell domain-containing protein</fullName>
    </recommendedName>
</protein>
<keyword evidence="3" id="KW-0812">Transmembrane</keyword>
<dbReference type="EMBL" id="JAEHTE010000021">
    <property type="protein sequence ID" value="MBI6885665.1"/>
    <property type="molecule type" value="Genomic_DNA"/>
</dbReference>
<dbReference type="InterPro" id="IPR006530">
    <property type="entry name" value="YD"/>
</dbReference>
<dbReference type="PANTHER" id="PTHR32305">
    <property type="match status" value="1"/>
</dbReference>
<dbReference type="PANTHER" id="PTHR32305:SF15">
    <property type="entry name" value="PROTEIN RHSA-RELATED"/>
    <property type="match status" value="1"/>
</dbReference>
<dbReference type="Proteomes" id="UP000637061">
    <property type="component" value="Unassembled WGS sequence"/>
</dbReference>
<sequence>MATESSINSNAFNFFNHMQSGVDSRTGLYSFQIALSAFYGSDLLAPEIELNLRYSQLNTQDRGFGRGWSLPTTEFDPAQKRRIISLANGETFKADGRVGTTNQLTMSEKKIDTFHLYEDAEDRWRVVHRSGMVEVLERKGSSANGRAVPTRIFSRQGHWLNLEYGTHNGFPMLTKITDMRGVTLLEAVRNRDVQLRMPTDTGNATYTMVLGTDNRVTRIELPTDNQASWRFSYIRVRNVDCISTVYTPAGGFEELKYDDYGHEFPIGSGLDPLPRVTRHVQHPGNKQPPIDTRYTYSSNGHNFLGGNAPLEWIDDGLDNLFRKDIDYDYATTETLWVDERPVRSTVREFNKFHLNTREAVYRGTKLNADNTEVIGNFIEEKITTYNLKPGRFEEQVNACQYPIKIETRWRLRDSGRQHVETIRAEYDDHGNVLMQQAATGVVETNRWYRNGDAGYPGNAENFVCDLHTKTVTPAAGHGGNAPTLVTTHTYNQIKVLASSSEATGQESWCALHSETLSHNDRTLKVTAYDYHEQENEEVQQAEPLQHGRLQKRTTGFPNPAFGEPGQPEMLESTVDYAYQFETLDWDKMRDERLHDLAPITVLKTVHDTVGHDQASMQTSEGHSLFSGELVLSTDEDRVERRIVTDKLHRKIFEVVAGGGASEAVRSNEYALCAEEGEQASQRYTSPTSVITETRFDGLGRVHQVLASHIDPTRPNALFQVQELVHDAWGREIEDRQYDWLEGKPFPADVPFLAQRYLYDNWEGRSVVIRHDNVQEHTLFDPTVEDQNRNVCKTTWLQVAQQTEKSEKVRTWSNAFEKEVRIERLSPDDMIEAEQVMHYDGLGRCVSKIDERQYETTFEYDPFGRLSASTRPTETRIEHRYAHHTDAEWSTSITAFSNRESDPPFEVGSQCYNGVGKVTSRTIGKRTEELRYKPGQSKPAAMITGARDTISYEYDLALSPLPTHMRVNADEEGDEYIYDPITARMKESRGANGKRVYHYNAHDQLTGETLETAGDVPRTAEYVSTFHNRLTSSKDAGGMTAVHEYDEKGLITATRQGNLLASFGYNGLGRLISLTSTDTVSNSTLTTSLEYDDHGREIKRTQQLDTRPLPTLTQVWGKDNLLESRVLRDGPGPDDVVLKEAFRYDRLGRLSTVEYSGREIPKDEAGRTPSQQAFDYDSIDNIRVCFTRFDDGTSESATYEYNKDDRFLLKTLTLSASGSTPETFTFFHDANGNLTVDQHGRVLEYDEESRLLQIRGKSQYQYDGEGQLLTSQAASGSPRQLWFDENRLSLAIQDGNYTRFSFHADIPLAQQSDAPARTLLLQTDSSHSVIAECDAGAVRDIRYSAYGQRHVTVPVHSNLGFNGEALDEGSDWYLLGRGVRAYNPGLRRFNSPDPRSVFDTGELNPYTYCLNNPIALRDPSGLTATGDGGRPRRPDEDDPNWLGRRKPGGGTLNWIMLGLGVVLTVAAVFTAGASLAAVGALGAAAKAGMSAATLAVRAGTASFLQKVLVKVAATSIKAALMNTLFAGLSLGGTAAQAVSVINNDEAAGTAAMILGITAATVAVGKVALSVGKLAFSGSKAIKVVPTGIVQNATSNMDEAAGTAGGGNSQPSFLFTQWVNRHTKMGRFIYAPAPN</sequence>
<dbReference type="NCBIfam" id="TIGR01643">
    <property type="entry name" value="YD_repeat_2x"/>
    <property type="match status" value="1"/>
</dbReference>
<evidence type="ECO:0000313" key="6">
    <source>
        <dbReference type="Proteomes" id="UP000637061"/>
    </source>
</evidence>
<organism evidence="5 6">
    <name type="scientific">Pseudomonas putida</name>
    <name type="common">Arthrobacter siderocapsulatus</name>
    <dbReference type="NCBI Taxonomy" id="303"/>
    <lineage>
        <taxon>Bacteria</taxon>
        <taxon>Pseudomonadati</taxon>
        <taxon>Pseudomonadota</taxon>
        <taxon>Gammaproteobacteria</taxon>
        <taxon>Pseudomonadales</taxon>
        <taxon>Pseudomonadaceae</taxon>
        <taxon>Pseudomonas</taxon>
    </lineage>
</organism>
<proteinExistence type="predicted"/>
<feature type="transmembrane region" description="Helical" evidence="3">
    <location>
        <begin position="1453"/>
        <end position="1480"/>
    </location>
</feature>
<keyword evidence="1" id="KW-0677">Repeat</keyword>
<keyword evidence="3" id="KW-1133">Transmembrane helix</keyword>
<feature type="region of interest" description="Disordered" evidence="2">
    <location>
        <begin position="1418"/>
        <end position="1443"/>
    </location>
</feature>
<gene>
    <name evidence="5" type="ORF">JEU22_17285</name>
</gene>
<dbReference type="InterPro" id="IPR056823">
    <property type="entry name" value="TEN-like_YD-shell"/>
</dbReference>
<evidence type="ECO:0000256" key="1">
    <source>
        <dbReference type="ARBA" id="ARBA00022737"/>
    </source>
</evidence>
<reference evidence="5" key="1">
    <citation type="submission" date="2020-12" db="EMBL/GenBank/DDBJ databases">
        <title>Enhanced detection system for hospital associated transmission using whole genome sequencing surveillance.</title>
        <authorList>
            <person name="Harrison L.H."/>
            <person name="Van Tyne D."/>
            <person name="Marsh J.W."/>
            <person name="Griffith M.P."/>
            <person name="Snyder D.J."/>
            <person name="Cooper V.S."/>
            <person name="Mustapha M."/>
        </authorList>
    </citation>
    <scope>NUCLEOTIDE SEQUENCE</scope>
    <source>
        <strain evidence="5">PSB00042</strain>
    </source>
</reference>
<evidence type="ECO:0000259" key="4">
    <source>
        <dbReference type="Pfam" id="PF25023"/>
    </source>
</evidence>
<name>A0A8I1EH66_PSEPU</name>
<keyword evidence="3" id="KW-0472">Membrane</keyword>
<dbReference type="InterPro" id="IPR050708">
    <property type="entry name" value="T6SS_VgrG/RHS"/>
</dbReference>
<accession>A0A8I1EH66</accession>
<dbReference type="Gene3D" id="2.180.10.10">
    <property type="entry name" value="RHS repeat-associated core"/>
    <property type="match status" value="1"/>
</dbReference>
<dbReference type="InterPro" id="IPR022385">
    <property type="entry name" value="Rhs_assc_core"/>
</dbReference>
<dbReference type="Pfam" id="PF05593">
    <property type="entry name" value="RHS_repeat"/>
    <property type="match status" value="1"/>
</dbReference>
<dbReference type="NCBIfam" id="TIGR03696">
    <property type="entry name" value="Rhs_assc_core"/>
    <property type="match status" value="1"/>
</dbReference>
<dbReference type="Pfam" id="PF25023">
    <property type="entry name" value="TEN_YD-shell"/>
    <property type="match status" value="1"/>
</dbReference>
<evidence type="ECO:0000313" key="5">
    <source>
        <dbReference type="EMBL" id="MBI6885665.1"/>
    </source>
</evidence>